<protein>
    <submittedName>
        <fullName evidence="8">Membrane protein</fullName>
    </submittedName>
</protein>
<feature type="domain" description="RDD" evidence="7">
    <location>
        <begin position="28"/>
        <end position="150"/>
    </location>
</feature>
<dbReference type="EMBL" id="BSNF01000006">
    <property type="protein sequence ID" value="GLQ06447.1"/>
    <property type="molecule type" value="Genomic_DNA"/>
</dbReference>
<keyword evidence="4 6" id="KW-1133">Transmembrane helix</keyword>
<evidence type="ECO:0000256" key="2">
    <source>
        <dbReference type="ARBA" id="ARBA00022475"/>
    </source>
</evidence>
<keyword evidence="9" id="KW-1185">Reference proteome</keyword>
<evidence type="ECO:0000313" key="9">
    <source>
        <dbReference type="Proteomes" id="UP001161409"/>
    </source>
</evidence>
<feature type="transmembrane region" description="Helical" evidence="6">
    <location>
        <begin position="113"/>
        <end position="137"/>
    </location>
</feature>
<evidence type="ECO:0000256" key="3">
    <source>
        <dbReference type="ARBA" id="ARBA00022692"/>
    </source>
</evidence>
<name>A0ABQ5U551_9PROT</name>
<gene>
    <name evidence="8" type="ORF">GCM10007924_16680</name>
</gene>
<evidence type="ECO:0000256" key="4">
    <source>
        <dbReference type="ARBA" id="ARBA00022989"/>
    </source>
</evidence>
<evidence type="ECO:0000259" key="7">
    <source>
        <dbReference type="Pfam" id="PF06271"/>
    </source>
</evidence>
<proteinExistence type="predicted"/>
<evidence type="ECO:0000256" key="1">
    <source>
        <dbReference type="ARBA" id="ARBA00004651"/>
    </source>
</evidence>
<dbReference type="InterPro" id="IPR051791">
    <property type="entry name" value="Pra-immunoreactive"/>
</dbReference>
<reference evidence="8" key="1">
    <citation type="journal article" date="2014" name="Int. J. Syst. Evol. Microbiol.">
        <title>Complete genome of a new Firmicutes species belonging to the dominant human colonic microbiota ('Ruminococcus bicirculans') reveals two chromosomes and a selective capacity to utilize plant glucans.</title>
        <authorList>
            <consortium name="NISC Comparative Sequencing Program"/>
            <person name="Wegmann U."/>
            <person name="Louis P."/>
            <person name="Goesmann A."/>
            <person name="Henrissat B."/>
            <person name="Duncan S.H."/>
            <person name="Flint H.J."/>
        </authorList>
    </citation>
    <scope>NUCLEOTIDE SEQUENCE</scope>
    <source>
        <strain evidence="8">NBRC 103408</strain>
    </source>
</reference>
<evidence type="ECO:0000256" key="6">
    <source>
        <dbReference type="SAM" id="Phobius"/>
    </source>
</evidence>
<evidence type="ECO:0000313" key="8">
    <source>
        <dbReference type="EMBL" id="GLQ06447.1"/>
    </source>
</evidence>
<dbReference type="Proteomes" id="UP001161409">
    <property type="component" value="Unassembled WGS sequence"/>
</dbReference>
<dbReference type="Pfam" id="PF06271">
    <property type="entry name" value="RDD"/>
    <property type="match status" value="1"/>
</dbReference>
<sequence length="161" mass="17727">MITLSSLDGLEEETLYTEQPDDFDGVRSKRVFAYIIDLVCIFFLTIAANVIAALMGIISLGTLTPILVLAITMVPLGYHTLTVGSQWNATVGMRMMGLEVCLLDGREPDYITAFLHAALFYVTMALTSFLLLAISLFNAKGRLLHDFITNSVIKRSHPKPA</sequence>
<comment type="subcellular location">
    <subcellularLocation>
        <location evidence="1">Cell membrane</location>
        <topology evidence="1">Multi-pass membrane protein</topology>
    </subcellularLocation>
</comment>
<comment type="caution">
    <text evidence="8">The sequence shown here is derived from an EMBL/GenBank/DDBJ whole genome shotgun (WGS) entry which is preliminary data.</text>
</comment>
<dbReference type="PANTHER" id="PTHR36115:SF9">
    <property type="entry name" value="LMO1584 PROTEIN"/>
    <property type="match status" value="1"/>
</dbReference>
<keyword evidence="3 6" id="KW-0812">Transmembrane</keyword>
<evidence type="ECO:0000256" key="5">
    <source>
        <dbReference type="ARBA" id="ARBA00023136"/>
    </source>
</evidence>
<accession>A0ABQ5U551</accession>
<reference evidence="8" key="2">
    <citation type="submission" date="2023-01" db="EMBL/GenBank/DDBJ databases">
        <title>Draft genome sequence of Sneathiella chinensis strain NBRC 103408.</title>
        <authorList>
            <person name="Sun Q."/>
            <person name="Mori K."/>
        </authorList>
    </citation>
    <scope>NUCLEOTIDE SEQUENCE</scope>
    <source>
        <strain evidence="8">NBRC 103408</strain>
    </source>
</reference>
<dbReference type="PANTHER" id="PTHR36115">
    <property type="entry name" value="PROLINE-RICH ANTIGEN HOMOLOG-RELATED"/>
    <property type="match status" value="1"/>
</dbReference>
<feature type="transmembrane region" description="Helical" evidence="6">
    <location>
        <begin position="31"/>
        <end position="51"/>
    </location>
</feature>
<organism evidence="8 9">
    <name type="scientific">Sneathiella chinensis</name>
    <dbReference type="NCBI Taxonomy" id="349750"/>
    <lineage>
        <taxon>Bacteria</taxon>
        <taxon>Pseudomonadati</taxon>
        <taxon>Pseudomonadota</taxon>
        <taxon>Alphaproteobacteria</taxon>
        <taxon>Sneathiellales</taxon>
        <taxon>Sneathiellaceae</taxon>
        <taxon>Sneathiella</taxon>
    </lineage>
</organism>
<feature type="transmembrane region" description="Helical" evidence="6">
    <location>
        <begin position="58"/>
        <end position="78"/>
    </location>
</feature>
<keyword evidence="5 6" id="KW-0472">Membrane</keyword>
<keyword evidence="2" id="KW-1003">Cell membrane</keyword>
<dbReference type="InterPro" id="IPR010432">
    <property type="entry name" value="RDD"/>
</dbReference>